<keyword evidence="4" id="KW-1185">Reference proteome</keyword>
<feature type="region of interest" description="Disordered" evidence="1">
    <location>
        <begin position="54"/>
        <end position="74"/>
    </location>
</feature>
<keyword evidence="2" id="KW-0732">Signal</keyword>
<sequence precursor="true">MNRFVNLSVLSLFCCAAVTLVGCGSAEYPGPQRYPVSGTVTINGKPIEEGNITFRSSEEKGRSSSGAIENGKYSIEEKQGPIAGQYKVEILGYEEIGEVKDEDMGAATRQIVPVQFNESSSLTATLPSDSGNEFDFDLKP</sequence>
<feature type="signal peptide" evidence="2">
    <location>
        <begin position="1"/>
        <end position="16"/>
    </location>
</feature>
<evidence type="ECO:0000256" key="2">
    <source>
        <dbReference type="SAM" id="SignalP"/>
    </source>
</evidence>
<feature type="region of interest" description="Disordered" evidence="1">
    <location>
        <begin position="120"/>
        <end position="140"/>
    </location>
</feature>
<protein>
    <recommendedName>
        <fullName evidence="5">Carboxypeptidase regulatory-like domain-containing protein</fullName>
    </recommendedName>
</protein>
<evidence type="ECO:0000256" key="1">
    <source>
        <dbReference type="SAM" id="MobiDB-lite"/>
    </source>
</evidence>
<feature type="chain" id="PRO_5022978625" description="Carboxypeptidase regulatory-like domain-containing protein" evidence="2">
    <location>
        <begin position="17"/>
        <end position="140"/>
    </location>
</feature>
<dbReference type="PROSITE" id="PS51257">
    <property type="entry name" value="PROKAR_LIPOPROTEIN"/>
    <property type="match status" value="1"/>
</dbReference>
<dbReference type="KEGG" id="rul:UC8_43930"/>
<dbReference type="AlphaFoldDB" id="A0A5B9QWS4"/>
<accession>A0A5B9QWS4</accession>
<dbReference type="EMBL" id="CP042914">
    <property type="protein sequence ID" value="QEG42359.1"/>
    <property type="molecule type" value="Genomic_DNA"/>
</dbReference>
<proteinExistence type="predicted"/>
<feature type="compositionally biased region" description="Polar residues" evidence="1">
    <location>
        <begin position="120"/>
        <end position="131"/>
    </location>
</feature>
<evidence type="ECO:0000313" key="3">
    <source>
        <dbReference type="EMBL" id="QEG42359.1"/>
    </source>
</evidence>
<name>A0A5B9QWS4_9BACT</name>
<dbReference type="Proteomes" id="UP000325286">
    <property type="component" value="Chromosome"/>
</dbReference>
<evidence type="ECO:0008006" key="5">
    <source>
        <dbReference type="Google" id="ProtNLM"/>
    </source>
</evidence>
<evidence type="ECO:0000313" key="4">
    <source>
        <dbReference type="Proteomes" id="UP000325286"/>
    </source>
</evidence>
<reference evidence="3 4" key="1">
    <citation type="submission" date="2019-08" db="EMBL/GenBank/DDBJ databases">
        <title>Deep-cultivation of Planctomycetes and their phenomic and genomic characterization uncovers novel biology.</title>
        <authorList>
            <person name="Wiegand S."/>
            <person name="Jogler M."/>
            <person name="Boedeker C."/>
            <person name="Pinto D."/>
            <person name="Vollmers J."/>
            <person name="Rivas-Marin E."/>
            <person name="Kohn T."/>
            <person name="Peeters S.H."/>
            <person name="Heuer A."/>
            <person name="Rast P."/>
            <person name="Oberbeckmann S."/>
            <person name="Bunk B."/>
            <person name="Jeske O."/>
            <person name="Meyerdierks A."/>
            <person name="Storesund J.E."/>
            <person name="Kallscheuer N."/>
            <person name="Luecker S."/>
            <person name="Lage O.M."/>
            <person name="Pohl T."/>
            <person name="Merkel B.J."/>
            <person name="Hornburger P."/>
            <person name="Mueller R.-W."/>
            <person name="Bruemmer F."/>
            <person name="Labrenz M."/>
            <person name="Spormann A.M."/>
            <person name="Op den Camp H."/>
            <person name="Overmann J."/>
            <person name="Amann R."/>
            <person name="Jetten M.S.M."/>
            <person name="Mascher T."/>
            <person name="Medema M.H."/>
            <person name="Devos D.P."/>
            <person name="Kaster A.-K."/>
            <person name="Ovreas L."/>
            <person name="Rohde M."/>
            <person name="Galperin M.Y."/>
            <person name="Jogler C."/>
        </authorList>
    </citation>
    <scope>NUCLEOTIDE SEQUENCE [LARGE SCALE GENOMIC DNA]</scope>
    <source>
        <strain evidence="3 4">UC8</strain>
    </source>
</reference>
<organism evidence="3 4">
    <name type="scientific">Roseimaritima ulvae</name>
    <dbReference type="NCBI Taxonomy" id="980254"/>
    <lineage>
        <taxon>Bacteria</taxon>
        <taxon>Pseudomonadati</taxon>
        <taxon>Planctomycetota</taxon>
        <taxon>Planctomycetia</taxon>
        <taxon>Pirellulales</taxon>
        <taxon>Pirellulaceae</taxon>
        <taxon>Roseimaritima</taxon>
    </lineage>
</organism>
<gene>
    <name evidence="3" type="ORF">UC8_43930</name>
</gene>